<reference evidence="2" key="1">
    <citation type="submission" date="2022-10" db="EMBL/GenBank/DDBJ databases">
        <title>Tapping the CABI collections for fungal endophytes: first genome assemblies for Collariella, Neodidymelliopsis, Ascochyta clinopodiicola, Didymella pomorum, Didymosphaeria variabile, Neocosmospora piperis and Neocucurbitaria cava.</title>
        <authorList>
            <person name="Hill R."/>
        </authorList>
    </citation>
    <scope>NUCLEOTIDE SEQUENCE</scope>
    <source>
        <strain evidence="2">IMI 356814</strain>
    </source>
</reference>
<proteinExistence type="predicted"/>
<dbReference type="InterPro" id="IPR014752">
    <property type="entry name" value="Arrestin-like_C"/>
</dbReference>
<evidence type="ECO:0000313" key="2">
    <source>
        <dbReference type="EMBL" id="KAJ4366299.1"/>
    </source>
</evidence>
<accession>A0A9W9CJ33</accession>
<organism evidence="2 3">
    <name type="scientific">Neocucurbitaria cava</name>
    <dbReference type="NCBI Taxonomy" id="798079"/>
    <lineage>
        <taxon>Eukaryota</taxon>
        <taxon>Fungi</taxon>
        <taxon>Dikarya</taxon>
        <taxon>Ascomycota</taxon>
        <taxon>Pezizomycotina</taxon>
        <taxon>Dothideomycetes</taxon>
        <taxon>Pleosporomycetidae</taxon>
        <taxon>Pleosporales</taxon>
        <taxon>Pleosporineae</taxon>
        <taxon>Cucurbitariaceae</taxon>
        <taxon>Neocucurbitaria</taxon>
    </lineage>
</organism>
<evidence type="ECO:0000313" key="3">
    <source>
        <dbReference type="Proteomes" id="UP001140560"/>
    </source>
</evidence>
<evidence type="ECO:0008006" key="4">
    <source>
        <dbReference type="Google" id="ProtNLM"/>
    </source>
</evidence>
<dbReference type="InterPro" id="IPR039634">
    <property type="entry name" value="Bul1-like"/>
</dbReference>
<evidence type="ECO:0000256" key="1">
    <source>
        <dbReference type="SAM" id="MobiDB-lite"/>
    </source>
</evidence>
<keyword evidence="3" id="KW-1185">Reference proteome</keyword>
<feature type="region of interest" description="Disordered" evidence="1">
    <location>
        <begin position="517"/>
        <end position="538"/>
    </location>
</feature>
<dbReference type="PANTHER" id="PTHR31904">
    <property type="entry name" value="BYPASS OF STOP CODON PROTEIN 5-RELATED"/>
    <property type="match status" value="1"/>
</dbReference>
<dbReference type="PANTHER" id="PTHR31904:SF1">
    <property type="entry name" value="BYPASS OF STOP CODON PROTEIN 5-RELATED"/>
    <property type="match status" value="1"/>
</dbReference>
<dbReference type="EMBL" id="JAPEUY010000014">
    <property type="protein sequence ID" value="KAJ4366299.1"/>
    <property type="molecule type" value="Genomic_DNA"/>
</dbReference>
<name>A0A9W9CJ33_9PLEO</name>
<dbReference type="OrthoDB" id="2283785at2759"/>
<protein>
    <recommendedName>
        <fullName evidence="4">Arrestin</fullName>
    </recommendedName>
</protein>
<feature type="compositionally biased region" description="Basic and acidic residues" evidence="1">
    <location>
        <begin position="529"/>
        <end position="538"/>
    </location>
</feature>
<gene>
    <name evidence="2" type="ORF">N0V83_007935</name>
</gene>
<dbReference type="Gene3D" id="2.60.40.640">
    <property type="match status" value="1"/>
</dbReference>
<dbReference type="Proteomes" id="UP001140560">
    <property type="component" value="Unassembled WGS sequence"/>
</dbReference>
<sequence length="557" mass="61223">MSSSARASVFSHTSAMQAIGNEIGHKVRTIAHYGQPNIEIRLNGSEGQGRHAFVKSYSTMDTIEGDVIITATHDTRFEDLDIAFVGEFVTCYRQFLVSEMASNIATGTSEVIVDRLTTTPTMTGRTEAAHRFLLLRQPISHTNFPSPRVFEAGKSYRFPFTFTLPAQLLPKSCSHMVASDHVRDTHVLLPPSLGDPDLAGFGGTLLDDLAPEMAKIRYGIKVRIAHIRNSESHISVLAQKTKKIRVKPAFEEQAPLNIDNNDEYRPRQEKTIKKGLFKGRLGTLTAKTVQPKPLVIPGARSTDNKPITTIAKLVLRFDPAEEGNAPPKMSSLTSKIRVSTYYASAPRKNFPVRSSLGFDLTQGVYQEYVALSNLCIASAQWKKYDRTSNPVKEENLVRRDSGISDCSTGGDADSAFAAGILPASKCYKQGGFYTAQILVPITLPMHKNFIPTFHSCLISRTYTLSLQFSAHGGPNMHLKVPVQICAEGSDTGIENARARSIEETGFREAADVFAPRSVAPPSLNGDRSGSVEERELPPDYRAFAPPAARYSAQYLIR</sequence>
<dbReference type="AlphaFoldDB" id="A0A9W9CJ33"/>
<comment type="caution">
    <text evidence="2">The sequence shown here is derived from an EMBL/GenBank/DDBJ whole genome shotgun (WGS) entry which is preliminary data.</text>
</comment>